<evidence type="ECO:0000313" key="3">
    <source>
        <dbReference type="Proteomes" id="UP000231501"/>
    </source>
</evidence>
<keyword evidence="2" id="KW-0808">Transferase</keyword>
<name>A0A2G9C5Z5_9BURK</name>
<reference evidence="2 3" key="1">
    <citation type="submission" date="2017-11" db="EMBL/GenBank/DDBJ databases">
        <title>Draft genome sequence of Mitsuaria sp. HWN-4.</title>
        <authorList>
            <person name="Gundlapally S.R."/>
        </authorList>
    </citation>
    <scope>NUCLEOTIDE SEQUENCE [LARGE SCALE GENOMIC DNA]</scope>
    <source>
        <strain evidence="2 3">HWN-4</strain>
    </source>
</reference>
<evidence type="ECO:0000313" key="2">
    <source>
        <dbReference type="EMBL" id="PIM50969.1"/>
    </source>
</evidence>
<organism evidence="2 3">
    <name type="scientific">Roseateles chitinivorans</name>
    <dbReference type="NCBI Taxonomy" id="2917965"/>
    <lineage>
        <taxon>Bacteria</taxon>
        <taxon>Pseudomonadati</taxon>
        <taxon>Pseudomonadota</taxon>
        <taxon>Betaproteobacteria</taxon>
        <taxon>Burkholderiales</taxon>
        <taxon>Sphaerotilaceae</taxon>
        <taxon>Roseateles</taxon>
    </lineage>
</organism>
<proteinExistence type="predicted"/>
<dbReference type="InterPro" id="IPR016181">
    <property type="entry name" value="Acyl_CoA_acyltransferase"/>
</dbReference>
<dbReference type="SUPFAM" id="SSF55729">
    <property type="entry name" value="Acyl-CoA N-acyltransferases (Nat)"/>
    <property type="match status" value="1"/>
</dbReference>
<keyword evidence="3" id="KW-1185">Reference proteome</keyword>
<dbReference type="GO" id="GO:0016747">
    <property type="term" value="F:acyltransferase activity, transferring groups other than amino-acyl groups"/>
    <property type="evidence" value="ECO:0007669"/>
    <property type="project" value="InterPro"/>
</dbReference>
<comment type="caution">
    <text evidence="2">The sequence shown here is derived from an EMBL/GenBank/DDBJ whole genome shotgun (WGS) entry which is preliminary data.</text>
</comment>
<dbReference type="InterPro" id="IPR000182">
    <property type="entry name" value="GNAT_dom"/>
</dbReference>
<protein>
    <submittedName>
        <fullName evidence="2">GNAT family N-acetyltransferase</fullName>
    </submittedName>
</protein>
<accession>A0A2G9C5Z5</accession>
<dbReference type="Proteomes" id="UP000231501">
    <property type="component" value="Unassembled WGS sequence"/>
</dbReference>
<dbReference type="AlphaFoldDB" id="A0A2G9C5Z5"/>
<sequence>MKVCAPLQSVAPWLSGDWTLHAPEFLMSVALARSAGPFVAGYRVRTERVGALLRATVLTDGGDLAASGQAAIDGAFATFDQIVTAEAHRRRGLGRIVMAALTNGALDDGARHGVLVATEAGAALYAVLGWSTVSLVTAASMPVDLG</sequence>
<dbReference type="PROSITE" id="PS51186">
    <property type="entry name" value="GNAT"/>
    <property type="match status" value="1"/>
</dbReference>
<dbReference type="Pfam" id="PF00583">
    <property type="entry name" value="Acetyltransf_1"/>
    <property type="match status" value="1"/>
</dbReference>
<dbReference type="EMBL" id="PEOG01000087">
    <property type="protein sequence ID" value="PIM50969.1"/>
    <property type="molecule type" value="Genomic_DNA"/>
</dbReference>
<evidence type="ECO:0000259" key="1">
    <source>
        <dbReference type="PROSITE" id="PS51186"/>
    </source>
</evidence>
<gene>
    <name evidence="2" type="ORF">CS062_22255</name>
</gene>
<dbReference type="Gene3D" id="3.40.630.30">
    <property type="match status" value="1"/>
</dbReference>
<feature type="domain" description="N-acetyltransferase" evidence="1">
    <location>
        <begin position="1"/>
        <end position="146"/>
    </location>
</feature>